<dbReference type="STRING" id="1423758.FC41_GL000326"/>
<dbReference type="Gene3D" id="3.30.70.330">
    <property type="match status" value="1"/>
</dbReference>
<dbReference type="GO" id="GO:0003723">
    <property type="term" value="F:RNA binding"/>
    <property type="evidence" value="ECO:0007669"/>
    <property type="project" value="UniProtKB-KW"/>
</dbReference>
<proteinExistence type="predicted"/>
<dbReference type="GeneID" id="82846197"/>
<feature type="domain" description="RNA-binding S4" evidence="2">
    <location>
        <begin position="187"/>
        <end position="244"/>
    </location>
</feature>
<dbReference type="OrthoDB" id="9812787at2"/>
<evidence type="ECO:0000259" key="2">
    <source>
        <dbReference type="SMART" id="SM00363"/>
    </source>
</evidence>
<reference evidence="3 4" key="1">
    <citation type="submission" date="2012-06" db="EMBL/GenBank/DDBJ databases">
        <title>Draft Genome Sequence of Lactobacillus hominis Strain CRBIP 24.179T, isolated from human intestine.</title>
        <authorList>
            <person name="Cousin S."/>
            <person name="Ma L."/>
            <person name="Bizet C."/>
            <person name="Loux V."/>
            <person name="Bouchier C."/>
            <person name="Clermont D."/>
            <person name="Creno S."/>
        </authorList>
    </citation>
    <scope>NUCLEOTIDE SEQUENCE [LARGE SCALE GENOMIC DNA]</scope>
    <source>
        <strain evidence="4">CRBIP 24.179T</strain>
    </source>
</reference>
<dbReference type="InterPro" id="IPR036986">
    <property type="entry name" value="S4_RNA-bd_sf"/>
</dbReference>
<keyword evidence="1" id="KW-0694">RNA-binding</keyword>
<dbReference type="PATRIC" id="fig|1423758.3.peg.329"/>
<dbReference type="SMART" id="SM00363">
    <property type="entry name" value="S4"/>
    <property type="match status" value="1"/>
</dbReference>
<keyword evidence="4" id="KW-1185">Reference proteome</keyword>
<name>I7L8S9_9LACO</name>
<dbReference type="EMBL" id="CAKE01000001">
    <property type="protein sequence ID" value="CCI80909.1"/>
    <property type="molecule type" value="Genomic_DNA"/>
</dbReference>
<dbReference type="PROSITE" id="PS50889">
    <property type="entry name" value="S4"/>
    <property type="match status" value="1"/>
</dbReference>
<gene>
    <name evidence="3" type="ORF">BN55_03095</name>
</gene>
<dbReference type="AlphaFoldDB" id="I7L8S9"/>
<evidence type="ECO:0000313" key="4">
    <source>
        <dbReference type="Proteomes" id="UP000009320"/>
    </source>
</evidence>
<sequence>MTQKRQASSFYQHFDYEERPEVDYYTGLFNRLIYQQEPILTDFINPRQMYIFKEIVGNEAQIYHDGGYKNAEKQRALLCDWNAPYNLEHFEVQPLQIEYNKKWDKLTHSQILGVLANSGVEISSFGDIINDEEDNWQIFVKKDLTDFFIRNITRIGRSKVKLKPISRNEVLNVADDATSKSAVSISLRLDAVIASAANMSRSQVKESINNGNIKLNWHVVQESNIIVNVYDILSIRHFGRIQLEKISHTSKGKYRLEFKVWQTKKR</sequence>
<dbReference type="RefSeq" id="WP_008469469.1">
    <property type="nucleotide sequence ID" value="NZ_AYZP01000001.1"/>
</dbReference>
<organism evidence="3 4">
    <name type="scientific">Lactobacillus hominis DSM 23910 = CRBIP 24.179</name>
    <dbReference type="NCBI Taxonomy" id="1423758"/>
    <lineage>
        <taxon>Bacteria</taxon>
        <taxon>Bacillati</taxon>
        <taxon>Bacillota</taxon>
        <taxon>Bacilli</taxon>
        <taxon>Lactobacillales</taxon>
        <taxon>Lactobacillaceae</taxon>
        <taxon>Lactobacillus</taxon>
    </lineage>
</organism>
<dbReference type="PANTHER" id="PTHR13633">
    <property type="entry name" value="MITOCHONDRIAL TRANSCRIPTION RESCUE FACTOR 1"/>
    <property type="match status" value="1"/>
</dbReference>
<dbReference type="InterPro" id="IPR002942">
    <property type="entry name" value="S4_RNA-bd"/>
</dbReference>
<dbReference type="Gene3D" id="3.30.1370.160">
    <property type="match status" value="1"/>
</dbReference>
<accession>I7L8S9</accession>
<dbReference type="InterPro" id="IPR040591">
    <property type="entry name" value="RqcP2_RBD"/>
</dbReference>
<evidence type="ECO:0000313" key="3">
    <source>
        <dbReference type="EMBL" id="CCI80909.1"/>
    </source>
</evidence>
<protein>
    <submittedName>
        <fullName evidence="3">S4 domain protein</fullName>
    </submittedName>
</protein>
<dbReference type="PANTHER" id="PTHR13633:SF3">
    <property type="entry name" value="MITOCHONDRIAL TRANSCRIPTION RESCUE FACTOR 1"/>
    <property type="match status" value="1"/>
</dbReference>
<dbReference type="eggNOG" id="COG2302">
    <property type="taxonomic scope" value="Bacteria"/>
</dbReference>
<evidence type="ECO:0000256" key="1">
    <source>
        <dbReference type="PROSITE-ProRule" id="PRU00182"/>
    </source>
</evidence>
<dbReference type="Proteomes" id="UP000009320">
    <property type="component" value="Unassembled WGS sequence"/>
</dbReference>
<dbReference type="SUPFAM" id="SSF55174">
    <property type="entry name" value="Alpha-L RNA-binding motif"/>
    <property type="match status" value="1"/>
</dbReference>
<dbReference type="Pfam" id="PF17774">
    <property type="entry name" value="YlmH_RBD"/>
    <property type="match status" value="1"/>
</dbReference>
<dbReference type="InterPro" id="IPR012677">
    <property type="entry name" value="Nucleotide-bd_a/b_plait_sf"/>
</dbReference>
<comment type="caution">
    <text evidence="3">The sequence shown here is derived from an EMBL/GenBank/DDBJ whole genome shotgun (WGS) entry which is preliminary data.</text>
</comment>
<dbReference type="Gene3D" id="3.10.290.10">
    <property type="entry name" value="RNA-binding S4 domain"/>
    <property type="match status" value="1"/>
</dbReference>